<evidence type="ECO:0000313" key="3">
    <source>
        <dbReference type="Proteomes" id="UP001501565"/>
    </source>
</evidence>
<name>A0ABP7NDL9_9GAMM</name>
<keyword evidence="1" id="KW-0732">Signal</keyword>
<evidence type="ECO:0000256" key="1">
    <source>
        <dbReference type="SAM" id="SignalP"/>
    </source>
</evidence>
<dbReference type="EMBL" id="BAABBN010000017">
    <property type="protein sequence ID" value="GAA3943996.1"/>
    <property type="molecule type" value="Genomic_DNA"/>
</dbReference>
<accession>A0ABP7NDL9</accession>
<keyword evidence="3" id="KW-1185">Reference proteome</keyword>
<protein>
    <submittedName>
        <fullName evidence="2">DUF3313 domain-containing protein</fullName>
    </submittedName>
</protein>
<proteinExistence type="predicted"/>
<sequence>MISKKGIVWCAAACLSLVLSGCQTTAEQPEKGEEYSGFLTDYSLLGQTVAQDSFAVKRWVNPKLYSGEYAELEYVSTQYYPDIRPNDQVSDETLTDILIYVDGQLRLASLFISQDMSDKGTKKARVRAAITAVETLNKDYESHEVVSQALISAAEATSVNPRNDDAVIAFELEARDVETGELLVQSVVTGVAPTVVVNGQERLSLTLLKPTIDRWIEFATNSGRKLAEQ</sequence>
<dbReference type="Pfam" id="PF11769">
    <property type="entry name" value="DUF3313"/>
    <property type="match status" value="1"/>
</dbReference>
<gene>
    <name evidence="2" type="ORF">GCM10022277_44690</name>
</gene>
<dbReference type="InterPro" id="IPR021747">
    <property type="entry name" value="DUF3313"/>
</dbReference>
<organism evidence="2 3">
    <name type="scientific">Litoribacillus peritrichatus</name>
    <dbReference type="NCBI Taxonomy" id="718191"/>
    <lineage>
        <taxon>Bacteria</taxon>
        <taxon>Pseudomonadati</taxon>
        <taxon>Pseudomonadota</taxon>
        <taxon>Gammaproteobacteria</taxon>
        <taxon>Oceanospirillales</taxon>
        <taxon>Oceanospirillaceae</taxon>
        <taxon>Litoribacillus</taxon>
    </lineage>
</organism>
<feature type="chain" id="PRO_5047357979" evidence="1">
    <location>
        <begin position="27"/>
        <end position="229"/>
    </location>
</feature>
<reference evidence="3" key="1">
    <citation type="journal article" date="2019" name="Int. J. Syst. Evol. Microbiol.">
        <title>The Global Catalogue of Microorganisms (GCM) 10K type strain sequencing project: providing services to taxonomists for standard genome sequencing and annotation.</title>
        <authorList>
            <consortium name="The Broad Institute Genomics Platform"/>
            <consortium name="The Broad Institute Genome Sequencing Center for Infectious Disease"/>
            <person name="Wu L."/>
            <person name="Ma J."/>
        </authorList>
    </citation>
    <scope>NUCLEOTIDE SEQUENCE [LARGE SCALE GENOMIC DNA]</scope>
    <source>
        <strain evidence="3">JCM 17551</strain>
    </source>
</reference>
<dbReference type="PROSITE" id="PS51257">
    <property type="entry name" value="PROKAR_LIPOPROTEIN"/>
    <property type="match status" value="1"/>
</dbReference>
<dbReference type="RefSeq" id="WP_344800892.1">
    <property type="nucleotide sequence ID" value="NZ_BAABBN010000017.1"/>
</dbReference>
<evidence type="ECO:0000313" key="2">
    <source>
        <dbReference type="EMBL" id="GAA3943996.1"/>
    </source>
</evidence>
<dbReference type="Proteomes" id="UP001501565">
    <property type="component" value="Unassembled WGS sequence"/>
</dbReference>
<feature type="signal peptide" evidence="1">
    <location>
        <begin position="1"/>
        <end position="26"/>
    </location>
</feature>
<comment type="caution">
    <text evidence="2">The sequence shown here is derived from an EMBL/GenBank/DDBJ whole genome shotgun (WGS) entry which is preliminary data.</text>
</comment>